<proteinExistence type="predicted"/>
<accession>A0A5B8UEI8</accession>
<dbReference type="PANTHER" id="PTHR22916:SF3">
    <property type="entry name" value="UDP-GLCNAC:BETAGAL BETA-1,3-N-ACETYLGLUCOSAMINYLTRANSFERASE-LIKE PROTEIN 1"/>
    <property type="match status" value="1"/>
</dbReference>
<evidence type="ECO:0000313" key="2">
    <source>
        <dbReference type="EMBL" id="QEC55077.1"/>
    </source>
</evidence>
<feature type="domain" description="Glycosyltransferase 2-like" evidence="1">
    <location>
        <begin position="5"/>
        <end position="166"/>
    </location>
</feature>
<dbReference type="InterPro" id="IPR001173">
    <property type="entry name" value="Glyco_trans_2-like"/>
</dbReference>
<organism evidence="2 3">
    <name type="scientific">Flavisolibacter ginsenosidimutans</name>
    <dbReference type="NCBI Taxonomy" id="661481"/>
    <lineage>
        <taxon>Bacteria</taxon>
        <taxon>Pseudomonadati</taxon>
        <taxon>Bacteroidota</taxon>
        <taxon>Chitinophagia</taxon>
        <taxon>Chitinophagales</taxon>
        <taxon>Chitinophagaceae</taxon>
        <taxon>Flavisolibacter</taxon>
    </lineage>
</organism>
<evidence type="ECO:0000259" key="1">
    <source>
        <dbReference type="Pfam" id="PF00535"/>
    </source>
</evidence>
<dbReference type="GO" id="GO:0016758">
    <property type="term" value="F:hexosyltransferase activity"/>
    <property type="evidence" value="ECO:0007669"/>
    <property type="project" value="UniProtKB-ARBA"/>
</dbReference>
<dbReference type="Gene3D" id="3.90.550.10">
    <property type="entry name" value="Spore Coat Polysaccharide Biosynthesis Protein SpsA, Chain A"/>
    <property type="match status" value="1"/>
</dbReference>
<dbReference type="PANTHER" id="PTHR22916">
    <property type="entry name" value="GLYCOSYLTRANSFERASE"/>
    <property type="match status" value="1"/>
</dbReference>
<reference evidence="2 3" key="1">
    <citation type="journal article" date="2015" name="Int. J. Syst. Evol. Microbiol.">
        <title>Flavisolibacter ginsenosidimutans sp. nov., with ginsenoside-converting activity isolated from soil used for cultivating ginseng.</title>
        <authorList>
            <person name="Zhao Y."/>
            <person name="Liu Q."/>
            <person name="Kang M.S."/>
            <person name="Jin F."/>
            <person name="Yu H."/>
            <person name="Im W.T."/>
        </authorList>
    </citation>
    <scope>NUCLEOTIDE SEQUENCE [LARGE SCALE GENOMIC DNA]</scope>
    <source>
        <strain evidence="2 3">Gsoil 636</strain>
    </source>
</reference>
<dbReference type="InterPro" id="IPR029044">
    <property type="entry name" value="Nucleotide-diphossugar_trans"/>
</dbReference>
<gene>
    <name evidence="2" type="ORF">FSB75_03880</name>
</gene>
<dbReference type="OrthoDB" id="9815829at2"/>
<keyword evidence="2" id="KW-0808">Transferase</keyword>
<dbReference type="RefSeq" id="WP_146783051.1">
    <property type="nucleotide sequence ID" value="NZ_BAABIO010000006.1"/>
</dbReference>
<dbReference type="Proteomes" id="UP000321204">
    <property type="component" value="Chromosome"/>
</dbReference>
<evidence type="ECO:0000313" key="3">
    <source>
        <dbReference type="Proteomes" id="UP000321204"/>
    </source>
</evidence>
<sequence length="271" mass="31015">MPKVSVILPVYNAEKYLKQAIDSVLLQAFNDFELILINDGSTDDSETIILGYKNQQIRYIKNEKNNGLIYSLNKAVAEAQGEYLARMDADDICFPERLELQSQWLNEHPGTAIVGSFNIIIDESGAEMGYSEKDRDFVSAAQIRKRMPVENCLTHPSVMGRAEVFKAYPYSSSQKNIEDYDLWLRLLADGYVIEKIAKPLLYYRVHQTSVTQSKLRKTNFFLKHFRCKQRYLAARMKSGKFNAFDLRVAKEAMLDLGRAAGKGAKKFLTRK</sequence>
<dbReference type="Pfam" id="PF00535">
    <property type="entry name" value="Glycos_transf_2"/>
    <property type="match status" value="1"/>
</dbReference>
<dbReference type="EMBL" id="CP042433">
    <property type="protein sequence ID" value="QEC55077.1"/>
    <property type="molecule type" value="Genomic_DNA"/>
</dbReference>
<dbReference type="SUPFAM" id="SSF53448">
    <property type="entry name" value="Nucleotide-diphospho-sugar transferases"/>
    <property type="match status" value="1"/>
</dbReference>
<name>A0A5B8UEI8_9BACT</name>
<protein>
    <submittedName>
        <fullName evidence="2">Glycosyltransferase</fullName>
    </submittedName>
</protein>
<dbReference type="AlphaFoldDB" id="A0A5B8UEI8"/>
<keyword evidence="3" id="KW-1185">Reference proteome</keyword>
<dbReference type="KEGG" id="fgg:FSB75_03880"/>